<evidence type="ECO:0000256" key="1">
    <source>
        <dbReference type="ARBA" id="ARBA00010944"/>
    </source>
</evidence>
<dbReference type="InterPro" id="IPR036291">
    <property type="entry name" value="NAD(P)-bd_dom_sf"/>
</dbReference>
<dbReference type="PANTHER" id="PTHR10491">
    <property type="entry name" value="DTDP-4-DEHYDRORHAMNOSE REDUCTASE"/>
    <property type="match status" value="1"/>
</dbReference>
<protein>
    <recommendedName>
        <fullName evidence="2">dTDP-4-dehydrorhamnose reductase</fullName>
        <ecNumber evidence="2">1.1.1.133</ecNumber>
    </recommendedName>
</protein>
<dbReference type="Proteomes" id="UP000236729">
    <property type="component" value="Unassembled WGS sequence"/>
</dbReference>
<dbReference type="GO" id="GO:0019305">
    <property type="term" value="P:dTDP-rhamnose biosynthetic process"/>
    <property type="evidence" value="ECO:0007669"/>
    <property type="project" value="UniProtKB-UniPathway"/>
</dbReference>
<proteinExistence type="inferred from homology"/>
<gene>
    <name evidence="4" type="ORF">SAMN02982929_07131</name>
    <name evidence="5" type="ORF">SAMN05216506_12537</name>
</gene>
<dbReference type="PANTHER" id="PTHR10491:SF4">
    <property type="entry name" value="METHIONINE ADENOSYLTRANSFERASE 2 SUBUNIT BETA"/>
    <property type="match status" value="1"/>
</dbReference>
<reference evidence="4" key="2">
    <citation type="submission" date="2016-10" db="EMBL/GenBank/DDBJ databases">
        <authorList>
            <person name="de Groot N.N."/>
        </authorList>
    </citation>
    <scope>NUCLEOTIDE SEQUENCE [LARGE SCALE GENOMIC DNA]</scope>
    <source>
        <strain evidence="4">ATCC 20501</strain>
    </source>
</reference>
<dbReference type="Pfam" id="PF04321">
    <property type="entry name" value="RmlD_sub_bind"/>
    <property type="match status" value="1"/>
</dbReference>
<dbReference type="CDD" id="cd05254">
    <property type="entry name" value="dTDP_HR_like_SDR_e"/>
    <property type="match status" value="1"/>
</dbReference>
<dbReference type="Proteomes" id="UP000199690">
    <property type="component" value="Unassembled WGS sequence"/>
</dbReference>
<accession>A0A1H6EMG7</accession>
<dbReference type="InterPro" id="IPR005913">
    <property type="entry name" value="dTDP_dehydrorham_reduct"/>
</dbReference>
<keyword evidence="2" id="KW-0560">Oxidoreductase</keyword>
<dbReference type="SMR" id="A0A1H6EMG7"/>
<evidence type="ECO:0000313" key="7">
    <source>
        <dbReference type="Proteomes" id="UP000236729"/>
    </source>
</evidence>
<keyword evidence="6" id="KW-1185">Reference proteome</keyword>
<feature type="domain" description="RmlD-like substrate binding" evidence="3">
    <location>
        <begin position="6"/>
        <end position="296"/>
    </location>
</feature>
<organism evidence="4 7">
    <name type="scientific">Saccharopolyspora kobensis</name>
    <dbReference type="NCBI Taxonomy" id="146035"/>
    <lineage>
        <taxon>Bacteria</taxon>
        <taxon>Bacillati</taxon>
        <taxon>Actinomycetota</taxon>
        <taxon>Actinomycetes</taxon>
        <taxon>Pseudonocardiales</taxon>
        <taxon>Pseudonocardiaceae</taxon>
        <taxon>Saccharopolyspora</taxon>
    </lineage>
</organism>
<dbReference type="Gene3D" id="3.90.25.10">
    <property type="entry name" value="UDP-galactose 4-epimerase, domain 1"/>
    <property type="match status" value="1"/>
</dbReference>
<dbReference type="SUPFAM" id="SSF51735">
    <property type="entry name" value="NAD(P)-binding Rossmann-fold domains"/>
    <property type="match status" value="1"/>
</dbReference>
<accession>A0A1I2HG83</accession>
<dbReference type="EC" id="1.1.1.133" evidence="2"/>
<dbReference type="GO" id="GO:0008831">
    <property type="term" value="F:dTDP-4-dehydrorhamnose reductase activity"/>
    <property type="evidence" value="ECO:0007669"/>
    <property type="project" value="UniProtKB-EC"/>
</dbReference>
<reference evidence="6 7" key="1">
    <citation type="submission" date="2016-10" db="EMBL/GenBank/DDBJ databases">
        <authorList>
            <person name="Varghese N."/>
            <person name="Submissions S."/>
        </authorList>
    </citation>
    <scope>NUCLEOTIDE SEQUENCE [LARGE SCALE GENOMIC DNA]</scope>
    <source>
        <strain evidence="7">ATCC 20501</strain>
        <strain evidence="5 6">CGMCC 4.3529</strain>
    </source>
</reference>
<comment type="pathway">
    <text evidence="2">Carbohydrate biosynthesis; dTDP-L-rhamnose biosynthesis.</text>
</comment>
<dbReference type="EMBL" id="FOME01000025">
    <property type="protein sequence ID" value="SFF28413.1"/>
    <property type="molecule type" value="Genomic_DNA"/>
</dbReference>
<dbReference type="NCBIfam" id="TIGR01214">
    <property type="entry name" value="rmlD"/>
    <property type="match status" value="1"/>
</dbReference>
<dbReference type="Gene3D" id="3.40.50.720">
    <property type="entry name" value="NAD(P)-binding Rossmann-like Domain"/>
    <property type="match status" value="1"/>
</dbReference>
<name>A0A1H6EMG7_9PSEU</name>
<dbReference type="EMBL" id="FNVB01000020">
    <property type="protein sequence ID" value="SEG98573.1"/>
    <property type="molecule type" value="Genomic_DNA"/>
</dbReference>
<evidence type="ECO:0000313" key="5">
    <source>
        <dbReference type="EMBL" id="SFF28413.1"/>
    </source>
</evidence>
<comment type="similarity">
    <text evidence="1 2">Belongs to the dTDP-4-dehydrorhamnose reductase family.</text>
</comment>
<comment type="function">
    <text evidence="2">Catalyzes the reduction of dTDP-6-deoxy-L-lyxo-4-hexulose to yield dTDP-L-rhamnose.</text>
</comment>
<sequence>MSRLAVLVPGGRGQVGSELARIVAARSGAMVHAPGSGELDITDHEAVADAVDSFAETARDADLRPVVVNASAYTAVDAAETDQERAALVNAEGPAQLAKACQRSGIPLLHVSTDYVFSGDADRPYEPADEPAPRTVYGRTKLDGERAVLDSGARAWVVRTAWVYGARGGNFVKTMARLSRERESLSVVGDQIGSPTWAADLAQGLLELAERVAERRGPDRKVLHCTNSGQVSWCDFARAIFAELGLDEARVQPCTTADFPRPAPRPAYSVLSDTAWREAGLTPMRPWREALRAAFETDGEVLRGEAG</sequence>
<dbReference type="AlphaFoldDB" id="A0A1H6EMG7"/>
<keyword evidence="2" id="KW-0521">NADP</keyword>
<evidence type="ECO:0000313" key="6">
    <source>
        <dbReference type="Proteomes" id="UP000199690"/>
    </source>
</evidence>
<dbReference type="InterPro" id="IPR029903">
    <property type="entry name" value="RmlD-like-bd"/>
</dbReference>
<evidence type="ECO:0000259" key="3">
    <source>
        <dbReference type="Pfam" id="PF04321"/>
    </source>
</evidence>
<evidence type="ECO:0000256" key="2">
    <source>
        <dbReference type="RuleBase" id="RU364082"/>
    </source>
</evidence>
<evidence type="ECO:0000313" key="4">
    <source>
        <dbReference type="EMBL" id="SEG98573.1"/>
    </source>
</evidence>
<dbReference type="UniPathway" id="UPA00124"/>
<dbReference type="RefSeq" id="WP_093359006.1">
    <property type="nucleotide sequence ID" value="NZ_FNVB01000020.1"/>
</dbReference>